<reference evidence="4 5" key="1">
    <citation type="journal article" date="2023" name="G3 (Bethesda)">
        <title>A chromosome-level genome assembly of Zasmidium syzygii isolated from banana leaves.</title>
        <authorList>
            <person name="van Westerhoven A.C."/>
            <person name="Mehrabi R."/>
            <person name="Talebi R."/>
            <person name="Steentjes M.B.F."/>
            <person name="Corcolon B."/>
            <person name="Chong P.A."/>
            <person name="Kema G.H.J."/>
            <person name="Seidl M.F."/>
        </authorList>
    </citation>
    <scope>NUCLEOTIDE SEQUENCE [LARGE SCALE GENOMIC DNA]</scope>
    <source>
        <strain evidence="4 5">P124</strain>
    </source>
</reference>
<keyword evidence="5" id="KW-1185">Reference proteome</keyword>
<dbReference type="InterPro" id="IPR045851">
    <property type="entry name" value="AMP-bd_C_sf"/>
</dbReference>
<dbReference type="PANTHER" id="PTHR43201:SF5">
    <property type="entry name" value="MEDIUM-CHAIN ACYL-COA LIGASE ACSF2, MITOCHONDRIAL"/>
    <property type="match status" value="1"/>
</dbReference>
<feature type="domain" description="AMP-binding enzyme C-terminal" evidence="3">
    <location>
        <begin position="30"/>
        <end position="97"/>
    </location>
</feature>
<evidence type="ECO:0000313" key="4">
    <source>
        <dbReference type="EMBL" id="KAK4504606.1"/>
    </source>
</evidence>
<proteinExistence type="inferred from homology"/>
<dbReference type="Proteomes" id="UP001305779">
    <property type="component" value="Unassembled WGS sequence"/>
</dbReference>
<dbReference type="PANTHER" id="PTHR43201">
    <property type="entry name" value="ACYL-COA SYNTHETASE"/>
    <property type="match status" value="1"/>
</dbReference>
<accession>A0ABR0EU41</accession>
<comment type="caution">
    <text evidence="4">The sequence shown here is derived from an EMBL/GenBank/DDBJ whole genome shotgun (WGS) entry which is preliminary data.</text>
</comment>
<evidence type="ECO:0000259" key="3">
    <source>
        <dbReference type="Pfam" id="PF13193"/>
    </source>
</evidence>
<dbReference type="Gene3D" id="3.30.300.30">
    <property type="match status" value="1"/>
</dbReference>
<dbReference type="EMBL" id="JAXOVC010000002">
    <property type="protein sequence ID" value="KAK4504606.1"/>
    <property type="molecule type" value="Genomic_DNA"/>
</dbReference>
<sequence>MDDEGYVFVVGRTKDHVKKMGQSLSPALPETILRQQPGVEGAVVVGIPQEDYGEVPVAVIKPSDQNHLLDREQLSTAVANRLGEYYTLAHIFKLEDLHLDNWPLNLTGKVIKVVLRERVVAAIESSA</sequence>
<comment type="similarity">
    <text evidence="1">Belongs to the ATP-dependent AMP-binding enzyme family.</text>
</comment>
<evidence type="ECO:0000256" key="2">
    <source>
        <dbReference type="ARBA" id="ARBA00022598"/>
    </source>
</evidence>
<organism evidence="4 5">
    <name type="scientific">Zasmidium cellare</name>
    <name type="common">Wine cellar mold</name>
    <name type="synonym">Racodium cellare</name>
    <dbReference type="NCBI Taxonomy" id="395010"/>
    <lineage>
        <taxon>Eukaryota</taxon>
        <taxon>Fungi</taxon>
        <taxon>Dikarya</taxon>
        <taxon>Ascomycota</taxon>
        <taxon>Pezizomycotina</taxon>
        <taxon>Dothideomycetes</taxon>
        <taxon>Dothideomycetidae</taxon>
        <taxon>Mycosphaerellales</taxon>
        <taxon>Mycosphaerellaceae</taxon>
        <taxon>Zasmidium</taxon>
    </lineage>
</organism>
<dbReference type="SUPFAM" id="SSF56801">
    <property type="entry name" value="Acetyl-CoA synthetase-like"/>
    <property type="match status" value="1"/>
</dbReference>
<keyword evidence="2" id="KW-0436">Ligase</keyword>
<evidence type="ECO:0000256" key="1">
    <source>
        <dbReference type="ARBA" id="ARBA00006432"/>
    </source>
</evidence>
<protein>
    <recommendedName>
        <fullName evidence="3">AMP-binding enzyme C-terminal domain-containing protein</fullName>
    </recommendedName>
</protein>
<name>A0ABR0EU41_ZASCE</name>
<dbReference type="Pfam" id="PF13193">
    <property type="entry name" value="AMP-binding_C"/>
    <property type="match status" value="1"/>
</dbReference>
<dbReference type="InterPro" id="IPR025110">
    <property type="entry name" value="AMP-bd_C"/>
</dbReference>
<evidence type="ECO:0000313" key="5">
    <source>
        <dbReference type="Proteomes" id="UP001305779"/>
    </source>
</evidence>
<gene>
    <name evidence="4" type="ORF">PRZ48_002567</name>
</gene>